<dbReference type="SUPFAM" id="SSF56935">
    <property type="entry name" value="Porins"/>
    <property type="match status" value="1"/>
</dbReference>
<evidence type="ECO:0000313" key="9">
    <source>
        <dbReference type="Proteomes" id="UP000295678"/>
    </source>
</evidence>
<gene>
    <name evidence="8" type="ORF">EDC22_10962</name>
</gene>
<evidence type="ECO:0000256" key="5">
    <source>
        <dbReference type="ARBA" id="ARBA00022729"/>
    </source>
</evidence>
<comment type="similarity">
    <text evidence="2">Belongs to the OmpP1/FadL family.</text>
</comment>
<keyword evidence="4" id="KW-0812">Transmembrane</keyword>
<dbReference type="RefSeq" id="WP_165926910.1">
    <property type="nucleotide sequence ID" value="NZ_SMAK01000009.1"/>
</dbReference>
<organism evidence="8 9">
    <name type="scientific">Tepidamorphus gemmatus</name>
    <dbReference type="NCBI Taxonomy" id="747076"/>
    <lineage>
        <taxon>Bacteria</taxon>
        <taxon>Pseudomonadati</taxon>
        <taxon>Pseudomonadota</taxon>
        <taxon>Alphaproteobacteria</taxon>
        <taxon>Hyphomicrobiales</taxon>
        <taxon>Tepidamorphaceae</taxon>
        <taxon>Tepidamorphus</taxon>
    </lineage>
</organism>
<dbReference type="PANTHER" id="PTHR35093">
    <property type="entry name" value="OUTER MEMBRANE PROTEIN NMB0088-RELATED"/>
    <property type="match status" value="1"/>
</dbReference>
<evidence type="ECO:0000256" key="7">
    <source>
        <dbReference type="ARBA" id="ARBA00023237"/>
    </source>
</evidence>
<evidence type="ECO:0000256" key="3">
    <source>
        <dbReference type="ARBA" id="ARBA00022452"/>
    </source>
</evidence>
<comment type="subcellular location">
    <subcellularLocation>
        <location evidence="1">Cell outer membrane</location>
        <topology evidence="1">Multi-pass membrane protein</topology>
    </subcellularLocation>
</comment>
<evidence type="ECO:0000313" key="8">
    <source>
        <dbReference type="EMBL" id="TCT08387.1"/>
    </source>
</evidence>
<accession>A0A4R3M9I6</accession>
<comment type="caution">
    <text evidence="8">The sequence shown here is derived from an EMBL/GenBank/DDBJ whole genome shotgun (WGS) entry which is preliminary data.</text>
</comment>
<sequence>MSRLRGLPAAAGIFAAAIGCDALVGTADAGAFAIREQSAYGQGMSFAGAATCGTSVAGTFWNSAVVTCAQGLDVEGSLSLIVPSTEITTAAFPSSLLGPGSPLFFGGDPGDIGKTAVVPATTVAYNFDDRWYFGATINGQYGLKTETRFSHAAQIYGRESEVFSLNVNPVVGYRINDAFAVAAGLQIQYFDVILSQAVGIAPIAPSAVLNGDDIGFGFTAGLLITPTPNTEIGIGFRSAIKHDLEGMLAIPLVARLPIEVDPTLPEMVSFGLRHRFTDRFSMLGTVEWTNWSRFGTFTVVNSLNGLPVSLLPFEYRDGWFFALGAEYDWDDRWTLRAGAAWERAPIDDVTRSIRLPDDDRLWLSAGLSYHWSERLRLDLGYSFLTTFDTRINIGPGNPVYVPPVTFAADVDASVHIVAAGLKYSFGGRDAMEPVSPVYRP</sequence>
<keyword evidence="3" id="KW-1134">Transmembrane beta strand</keyword>
<dbReference type="GO" id="GO:0009279">
    <property type="term" value="C:cell outer membrane"/>
    <property type="evidence" value="ECO:0007669"/>
    <property type="project" value="UniProtKB-SubCell"/>
</dbReference>
<dbReference type="InterPro" id="IPR005017">
    <property type="entry name" value="OMPP1/FadL/TodX"/>
</dbReference>
<dbReference type="GO" id="GO:0015483">
    <property type="term" value="F:long-chain fatty acid transporting porin activity"/>
    <property type="evidence" value="ECO:0007669"/>
    <property type="project" value="TreeGrafter"/>
</dbReference>
<dbReference type="Pfam" id="PF03349">
    <property type="entry name" value="Toluene_X"/>
    <property type="match status" value="1"/>
</dbReference>
<proteinExistence type="inferred from homology"/>
<name>A0A4R3M9I6_9HYPH</name>
<evidence type="ECO:0000256" key="1">
    <source>
        <dbReference type="ARBA" id="ARBA00004571"/>
    </source>
</evidence>
<dbReference type="PROSITE" id="PS51257">
    <property type="entry name" value="PROKAR_LIPOPROTEIN"/>
    <property type="match status" value="1"/>
</dbReference>
<keyword evidence="9" id="KW-1185">Reference proteome</keyword>
<keyword evidence="5" id="KW-0732">Signal</keyword>
<evidence type="ECO:0000256" key="4">
    <source>
        <dbReference type="ARBA" id="ARBA00022692"/>
    </source>
</evidence>
<keyword evidence="7" id="KW-0998">Cell outer membrane</keyword>
<dbReference type="PANTHER" id="PTHR35093:SF8">
    <property type="entry name" value="OUTER MEMBRANE PROTEIN NMB0088-RELATED"/>
    <property type="match status" value="1"/>
</dbReference>
<protein>
    <submittedName>
        <fullName evidence="8">Long-chain fatty acid transport protein</fullName>
    </submittedName>
</protein>
<reference evidence="8 9" key="1">
    <citation type="submission" date="2019-03" db="EMBL/GenBank/DDBJ databases">
        <title>Genomic Encyclopedia of Type Strains, Phase IV (KMG-IV): sequencing the most valuable type-strain genomes for metagenomic binning, comparative biology and taxonomic classification.</title>
        <authorList>
            <person name="Goeker M."/>
        </authorList>
    </citation>
    <scope>NUCLEOTIDE SEQUENCE [LARGE SCALE GENOMIC DNA]</scope>
    <source>
        <strain evidence="8 9">DSM 19345</strain>
    </source>
</reference>
<evidence type="ECO:0000256" key="2">
    <source>
        <dbReference type="ARBA" id="ARBA00008163"/>
    </source>
</evidence>
<dbReference type="EMBL" id="SMAK01000009">
    <property type="protein sequence ID" value="TCT08387.1"/>
    <property type="molecule type" value="Genomic_DNA"/>
</dbReference>
<dbReference type="Proteomes" id="UP000295678">
    <property type="component" value="Unassembled WGS sequence"/>
</dbReference>
<dbReference type="AlphaFoldDB" id="A0A4R3M9I6"/>
<dbReference type="Gene3D" id="2.40.160.60">
    <property type="entry name" value="Outer membrane protein transport protein (OMPP1/FadL/TodX)"/>
    <property type="match status" value="1"/>
</dbReference>
<keyword evidence="6" id="KW-0472">Membrane</keyword>
<evidence type="ECO:0000256" key="6">
    <source>
        <dbReference type="ARBA" id="ARBA00023136"/>
    </source>
</evidence>